<evidence type="ECO:0000313" key="4">
    <source>
        <dbReference type="Proteomes" id="UP000789706"/>
    </source>
</evidence>
<organism evidence="3 4">
    <name type="scientific">Diversispora eburnea</name>
    <dbReference type="NCBI Taxonomy" id="1213867"/>
    <lineage>
        <taxon>Eukaryota</taxon>
        <taxon>Fungi</taxon>
        <taxon>Fungi incertae sedis</taxon>
        <taxon>Mucoromycota</taxon>
        <taxon>Glomeromycotina</taxon>
        <taxon>Glomeromycetes</taxon>
        <taxon>Diversisporales</taxon>
        <taxon>Diversisporaceae</taxon>
        <taxon>Diversispora</taxon>
    </lineage>
</organism>
<protein>
    <submittedName>
        <fullName evidence="3">4395_t:CDS:1</fullName>
    </submittedName>
</protein>
<feature type="compositionally biased region" description="Low complexity" evidence="1">
    <location>
        <begin position="121"/>
        <end position="136"/>
    </location>
</feature>
<dbReference type="Proteomes" id="UP000789706">
    <property type="component" value="Unassembled WGS sequence"/>
</dbReference>
<gene>
    <name evidence="3" type="ORF">DEBURN_LOCUS5246</name>
</gene>
<accession>A0A9N8ZZZ1</accession>
<feature type="chain" id="PRO_5040113720" evidence="2">
    <location>
        <begin position="24"/>
        <end position="220"/>
    </location>
</feature>
<name>A0A9N8ZZZ1_9GLOM</name>
<proteinExistence type="predicted"/>
<comment type="caution">
    <text evidence="3">The sequence shown here is derived from an EMBL/GenBank/DDBJ whole genome shotgun (WGS) entry which is preliminary data.</text>
</comment>
<feature type="signal peptide" evidence="2">
    <location>
        <begin position="1"/>
        <end position="23"/>
    </location>
</feature>
<reference evidence="3" key="1">
    <citation type="submission" date="2021-06" db="EMBL/GenBank/DDBJ databases">
        <authorList>
            <person name="Kallberg Y."/>
            <person name="Tangrot J."/>
            <person name="Rosling A."/>
        </authorList>
    </citation>
    <scope>NUCLEOTIDE SEQUENCE</scope>
    <source>
        <strain evidence="3">AZ414A</strain>
    </source>
</reference>
<evidence type="ECO:0000313" key="3">
    <source>
        <dbReference type="EMBL" id="CAG8512443.1"/>
    </source>
</evidence>
<feature type="region of interest" description="Disordered" evidence="1">
    <location>
        <begin position="117"/>
        <end position="136"/>
    </location>
</feature>
<dbReference type="AlphaFoldDB" id="A0A9N8ZZZ1"/>
<keyword evidence="4" id="KW-1185">Reference proteome</keyword>
<dbReference type="EMBL" id="CAJVPK010000453">
    <property type="protein sequence ID" value="CAG8512443.1"/>
    <property type="molecule type" value="Genomic_DNA"/>
</dbReference>
<dbReference type="OrthoDB" id="10608960at2759"/>
<evidence type="ECO:0000256" key="1">
    <source>
        <dbReference type="SAM" id="MobiDB-lite"/>
    </source>
</evidence>
<sequence length="220" mass="23956">MKSLNLLLVLVTAAFSSFTKVTAPSNWERGNDIKSQTVESHSKNLLLIERQLNCQTGYSLCPSGDTCCQTGQVCCGNALNGECCPAGTICKDQTDWCGTSSSSKLFTASAGYYYASDSQPSSSGTGYYYTSDSQPSSSGTGYYYTSDSQSSSTGRASLKTYLNIPFLTNRDDLDHYMNNININGNSKAKNLYVEDLSTSFIIPYTLSQFGRNFIYKKSSS</sequence>
<evidence type="ECO:0000256" key="2">
    <source>
        <dbReference type="SAM" id="SignalP"/>
    </source>
</evidence>
<keyword evidence="2" id="KW-0732">Signal</keyword>